<dbReference type="Pfam" id="PF01943">
    <property type="entry name" value="Polysacc_synt"/>
    <property type="match status" value="1"/>
</dbReference>
<evidence type="ECO:0000256" key="4">
    <source>
        <dbReference type="ARBA" id="ARBA00022989"/>
    </source>
</evidence>
<feature type="transmembrane region" description="Helical" evidence="6">
    <location>
        <begin position="451"/>
        <end position="472"/>
    </location>
</feature>
<proteinExistence type="predicted"/>
<feature type="transmembrane region" description="Helical" evidence="6">
    <location>
        <begin position="183"/>
        <end position="200"/>
    </location>
</feature>
<dbReference type="EMBL" id="JMIY01000007">
    <property type="protein sequence ID" value="KCZ70780.1"/>
    <property type="molecule type" value="Genomic_DNA"/>
</dbReference>
<comment type="subcellular location">
    <subcellularLocation>
        <location evidence="1">Cell membrane</location>
        <topology evidence="1">Multi-pass membrane protein</topology>
    </subcellularLocation>
</comment>
<dbReference type="GO" id="GO:0005886">
    <property type="term" value="C:plasma membrane"/>
    <property type="evidence" value="ECO:0007669"/>
    <property type="project" value="UniProtKB-SubCell"/>
</dbReference>
<feature type="transmembrane region" description="Helical" evidence="6">
    <location>
        <begin position="12"/>
        <end position="36"/>
    </location>
</feature>
<keyword evidence="4 6" id="KW-1133">Transmembrane helix</keyword>
<organism evidence="7 8">
    <name type="scientific">Candidatus Methanoperedens nitratireducens</name>
    <dbReference type="NCBI Taxonomy" id="1392998"/>
    <lineage>
        <taxon>Archaea</taxon>
        <taxon>Methanobacteriati</taxon>
        <taxon>Methanobacteriota</taxon>
        <taxon>Stenosarchaea group</taxon>
        <taxon>Methanomicrobia</taxon>
        <taxon>Methanosarcinales</taxon>
        <taxon>ANME-2 cluster</taxon>
        <taxon>Candidatus Methanoperedentaceae</taxon>
        <taxon>Candidatus Methanoperedens</taxon>
    </lineage>
</organism>
<dbReference type="AlphaFoldDB" id="A0A062V5U5"/>
<keyword evidence="2" id="KW-1003">Cell membrane</keyword>
<feature type="transmembrane region" description="Helical" evidence="6">
    <location>
        <begin position="42"/>
        <end position="63"/>
    </location>
</feature>
<dbReference type="OrthoDB" id="19148at2157"/>
<evidence type="ECO:0000313" key="8">
    <source>
        <dbReference type="Proteomes" id="UP000027153"/>
    </source>
</evidence>
<name>A0A062V5U5_9EURY</name>
<keyword evidence="5 6" id="KW-0472">Membrane</keyword>
<evidence type="ECO:0000256" key="5">
    <source>
        <dbReference type="ARBA" id="ARBA00023136"/>
    </source>
</evidence>
<dbReference type="RefSeq" id="WP_048092673.1">
    <property type="nucleotide sequence ID" value="NZ_JMIY01000007.1"/>
</dbReference>
<dbReference type="InterPro" id="IPR050833">
    <property type="entry name" value="Poly_Biosynth_Transport"/>
</dbReference>
<evidence type="ECO:0000313" key="7">
    <source>
        <dbReference type="EMBL" id="KCZ70780.1"/>
    </source>
</evidence>
<dbReference type="PANTHER" id="PTHR30250:SF27">
    <property type="entry name" value="POLYSACCHARIDE BIOSYNTHESIS PROTEIN"/>
    <property type="match status" value="1"/>
</dbReference>
<dbReference type="PATRIC" id="fig|1392998.3.peg.3105"/>
<evidence type="ECO:0000256" key="1">
    <source>
        <dbReference type="ARBA" id="ARBA00004651"/>
    </source>
</evidence>
<feature type="transmembrane region" description="Helical" evidence="6">
    <location>
        <begin position="427"/>
        <end position="445"/>
    </location>
</feature>
<keyword evidence="8" id="KW-1185">Reference proteome</keyword>
<feature type="transmembrane region" description="Helical" evidence="6">
    <location>
        <begin position="259"/>
        <end position="279"/>
    </location>
</feature>
<feature type="transmembrane region" description="Helical" evidence="6">
    <location>
        <begin position="159"/>
        <end position="177"/>
    </location>
</feature>
<keyword evidence="3 6" id="KW-0812">Transmembrane</keyword>
<evidence type="ECO:0000256" key="3">
    <source>
        <dbReference type="ARBA" id="ARBA00022692"/>
    </source>
</evidence>
<feature type="transmembrane region" description="Helical" evidence="6">
    <location>
        <begin position="220"/>
        <end position="239"/>
    </location>
</feature>
<feature type="transmembrane region" description="Helical" evidence="6">
    <location>
        <begin position="127"/>
        <end position="147"/>
    </location>
</feature>
<dbReference type="InterPro" id="IPR002797">
    <property type="entry name" value="Polysacc_synth"/>
</dbReference>
<sequence>MSGSLGKIAKGAAIAFIGMLAFTFFEFVTRVIIARYTTQSEYGAFSIGFALLNIFVIISCLGLHGGTTRCIAYFRGKGENEKVAGIVYSSLQLSVAAGLFFFLVVFFSSDFLNGIFNLEQSIVLKLFAIAIPFLTVIEILSYVFIGYDRIKEKVYFRDILMYLLRVSGIILAFVLGFGFFGMMYAYLLPTVIVAVVFVWYTVRKISLYKPDDNAPVRKELLRFSIPLLVTSLSTLIMLRTDTLMLGYFKTSEVVGLYNAAYPVAQLIPIFLFSMIIIYVPISSQLYSRNRTEEMRRNYVVLTKWILAATLPFFFVIFLFPEAVLSAIFGSSYAHAGDVLRILAAGGFVQAFLGPNSATLVVIGKTKLNMIDDVTGAIMNVSLNVLLIPAMGIIGAAIASTVSFSMVAVLKSVQIFSSHRLHPFRGNYLKPVMTSTVLISIIYLFVNPVNLIWMLILLFFLFIAVYGISLVITRSLDNEDILMFLEIEKMTGIDASSMKRILKRFI</sequence>
<dbReference type="CDD" id="cd13128">
    <property type="entry name" value="MATE_Wzx_like"/>
    <property type="match status" value="1"/>
</dbReference>
<feature type="transmembrane region" description="Helical" evidence="6">
    <location>
        <begin position="83"/>
        <end position="107"/>
    </location>
</feature>
<reference evidence="7 8" key="1">
    <citation type="journal article" date="2013" name="Nature">
        <title>Anaerobic oxidation of methane coupled to nitrate reduction in a novel archaeal lineage.</title>
        <authorList>
            <person name="Haroon M.F."/>
            <person name="Hu S."/>
            <person name="Shi Y."/>
            <person name="Imelfort M."/>
            <person name="Keller J."/>
            <person name="Hugenholtz P."/>
            <person name="Yuan Z."/>
            <person name="Tyson G.W."/>
        </authorList>
    </citation>
    <scope>NUCLEOTIDE SEQUENCE [LARGE SCALE GENOMIC DNA]</scope>
    <source>
        <strain evidence="7 8">ANME-2d</strain>
    </source>
</reference>
<accession>A0A062V5U5</accession>
<evidence type="ECO:0000256" key="2">
    <source>
        <dbReference type="ARBA" id="ARBA00022475"/>
    </source>
</evidence>
<comment type="caution">
    <text evidence="7">The sequence shown here is derived from an EMBL/GenBank/DDBJ whole genome shotgun (WGS) entry which is preliminary data.</text>
</comment>
<feature type="transmembrane region" description="Helical" evidence="6">
    <location>
        <begin position="385"/>
        <end position="406"/>
    </location>
</feature>
<protein>
    <submittedName>
        <fullName evidence="7">Membrane protein involved in the export of O-antigen and teichoic acid</fullName>
    </submittedName>
</protein>
<gene>
    <name evidence="7" type="ORF">ANME2D_02805</name>
</gene>
<evidence type="ECO:0000256" key="6">
    <source>
        <dbReference type="SAM" id="Phobius"/>
    </source>
</evidence>
<dbReference type="PANTHER" id="PTHR30250">
    <property type="entry name" value="PST FAMILY PREDICTED COLANIC ACID TRANSPORTER"/>
    <property type="match status" value="1"/>
</dbReference>
<dbReference type="Proteomes" id="UP000027153">
    <property type="component" value="Unassembled WGS sequence"/>
</dbReference>
<feature type="transmembrane region" description="Helical" evidence="6">
    <location>
        <begin position="300"/>
        <end position="319"/>
    </location>
</feature>